<dbReference type="Proteomes" id="UP001638806">
    <property type="component" value="Unassembled WGS sequence"/>
</dbReference>
<protein>
    <submittedName>
        <fullName evidence="1">Uncharacterized protein</fullName>
    </submittedName>
</protein>
<organism evidence="1 2">
    <name type="scientific">Purpureocillium lilacinum</name>
    <name type="common">Paecilomyces lilacinus</name>
    <dbReference type="NCBI Taxonomy" id="33203"/>
    <lineage>
        <taxon>Eukaryota</taxon>
        <taxon>Fungi</taxon>
        <taxon>Dikarya</taxon>
        <taxon>Ascomycota</taxon>
        <taxon>Pezizomycotina</taxon>
        <taxon>Sordariomycetes</taxon>
        <taxon>Hypocreomycetidae</taxon>
        <taxon>Hypocreales</taxon>
        <taxon>Ophiocordycipitaceae</taxon>
        <taxon>Purpureocillium</taxon>
    </lineage>
</organism>
<proteinExistence type="predicted"/>
<name>A0ACC4EAP7_PURLI</name>
<reference evidence="1" key="1">
    <citation type="submission" date="2024-12" db="EMBL/GenBank/DDBJ databases">
        <title>Comparative genomics and development of molecular markers within Purpureocillium lilacinum and among Purpureocillium species.</title>
        <authorList>
            <person name="Yeh Z.-Y."/>
            <person name="Ni N.-T."/>
            <person name="Lo P.-H."/>
            <person name="Mushyakhwo K."/>
            <person name="Lin C.-F."/>
            <person name="Nai Y.-S."/>
        </authorList>
    </citation>
    <scope>NUCLEOTIDE SEQUENCE</scope>
    <source>
        <strain evidence="1">NCHU-NPUST-175</strain>
    </source>
</reference>
<gene>
    <name evidence="1" type="ORF">ACCO45_002271</name>
</gene>
<evidence type="ECO:0000313" key="2">
    <source>
        <dbReference type="Proteomes" id="UP001638806"/>
    </source>
</evidence>
<keyword evidence="2" id="KW-1185">Reference proteome</keyword>
<accession>A0ACC4EAP7</accession>
<evidence type="ECO:0000313" key="1">
    <source>
        <dbReference type="EMBL" id="KAL3965267.1"/>
    </source>
</evidence>
<comment type="caution">
    <text evidence="1">The sequence shown here is derived from an EMBL/GenBank/DDBJ whole genome shotgun (WGS) entry which is preliminary data.</text>
</comment>
<sequence length="184" mass="18974">MTVKGPSSSSSSSSATSSPLCLPLPSEGVSSFVPAAAAYVATRGGGGRSRRLRLGLHTATTLDRLGDAVAEPAALAPRLGLGRRVEDVPETRDAQAPGGVEGAALVDEDAHVPGAAEEVEPLGGRGGEACETATQVMRLAWRLARVRRERKVFCATVLRGARQLCLALFVSLAKAMSSAFTFTG</sequence>
<dbReference type="EMBL" id="JBGNUJ010000002">
    <property type="protein sequence ID" value="KAL3965267.1"/>
    <property type="molecule type" value="Genomic_DNA"/>
</dbReference>